<dbReference type="AlphaFoldDB" id="C1E642"/>
<dbReference type="InterPro" id="IPR011989">
    <property type="entry name" value="ARM-like"/>
</dbReference>
<dbReference type="InParanoid" id="C1E642"/>
<evidence type="ECO:0000256" key="1">
    <source>
        <dbReference type="SAM" id="MobiDB-lite"/>
    </source>
</evidence>
<dbReference type="Gene3D" id="1.25.10.10">
    <property type="entry name" value="Leucine-rich Repeat Variant"/>
    <property type="match status" value="1"/>
</dbReference>
<keyword evidence="4" id="KW-1185">Reference proteome</keyword>
<dbReference type="InterPro" id="IPR000884">
    <property type="entry name" value="TSP1_rpt"/>
</dbReference>
<dbReference type="eggNOG" id="ENOG502SE1R">
    <property type="taxonomic scope" value="Eukaryota"/>
</dbReference>
<protein>
    <submittedName>
        <fullName evidence="3">Uncharacterized protein</fullName>
    </submittedName>
</protein>
<keyword evidence="2" id="KW-0472">Membrane</keyword>
<feature type="region of interest" description="Disordered" evidence="1">
    <location>
        <begin position="467"/>
        <end position="493"/>
    </location>
</feature>
<evidence type="ECO:0000313" key="4">
    <source>
        <dbReference type="Proteomes" id="UP000002009"/>
    </source>
</evidence>
<feature type="transmembrane region" description="Helical" evidence="2">
    <location>
        <begin position="554"/>
        <end position="576"/>
    </location>
</feature>
<dbReference type="InterPro" id="IPR016024">
    <property type="entry name" value="ARM-type_fold"/>
</dbReference>
<name>C1E642_MICCC</name>
<dbReference type="KEGG" id="mis:MICPUN_100485"/>
<keyword evidence="2" id="KW-1133">Transmembrane helix</keyword>
<evidence type="ECO:0000313" key="3">
    <source>
        <dbReference type="EMBL" id="ACO63362.1"/>
    </source>
</evidence>
<keyword evidence="2" id="KW-0812">Transmembrane</keyword>
<gene>
    <name evidence="3" type="ORF">MICPUN_100485</name>
</gene>
<dbReference type="EMBL" id="CP001326">
    <property type="protein sequence ID" value="ACO63362.1"/>
    <property type="molecule type" value="Genomic_DNA"/>
</dbReference>
<accession>C1E642</accession>
<sequence length="892" mass="96557">MGSTVIGKKPAKVVARLGRRGRRGDDADDGQGGLRHTPLNAAWAILQAYAIIAIATSSYGSIFASPPPPPEQSAMLNLTNVKNVLFGDGVLEDIHNVDRFLGVSTAGYHLSRLTCRKTIDAVAGTAKAAQYAAWYATDGAIDLAAPLAAEYAEAMMIPEAWANLKSSLAYTNRGVANCLRISWTVVGPPLRYALPFLDFVWDGLEPPLVRAKDAVVDAADDAMYTFKESFNEAMGPTVDEWGRALTPIRRAPANAFAAFLTYAWRPAVYFCTYPELYGDLPPAVPPTLPRSSLRWGERCRKTLWGEWTTCSARCGAGYRQRVNHCGKRQVIRCAGPGIVGCDEVCDSGAVRDCAGRCKGDKRVDCKGVCGGGAEVGCDGGCSYAAAQTDKSGKCCVFPSFVLPKTGLCNTTMDEDTERLAQALATKRRLLEDKAMRVTGALPERGVADLRERRRLREIAERSVNPVSPKAKGVEPIRPKKYPGTGRVQPPDDSDVVENRTERMLGTKRYVKVRPARDRKGKRGVFGAVFAVVAWPFRFVGWLVASILGLLLTRVLLVLVLLGGFGAGAYHVVNVAIQQMESELRREGGDDENDEKKPSGNVVDEILSKLVDLAKTAIVLVREWSDKRANVRAAAAAAAAAAAKERERVTDAQREAFASTVVGAAHADAYAVRRRAIRAMVTMSGSPDLDWRHRLRCFNGLVRLANGGSNRPYLIAEMGGLEEATKALSRWMADKSLDQPHSALQLIRALVHAPAAQRMLANLDVVRDGTSATVMLELLLTAPGVVPLQRSGLASLWALIHLAGPRSGVAEKLLDAGVFEHLEDEWEDSHADEVVAHGIGGCVMQLAKGDARAQARLTELGAQALVSKIFDEHPGVTYRGRFSDLRAWLRAGK</sequence>
<feature type="transmembrane region" description="Helical" evidence="2">
    <location>
        <begin position="523"/>
        <end position="548"/>
    </location>
</feature>
<dbReference type="OrthoDB" id="446173at2759"/>
<evidence type="ECO:0000256" key="2">
    <source>
        <dbReference type="SAM" id="Phobius"/>
    </source>
</evidence>
<dbReference type="STRING" id="296587.C1E642"/>
<dbReference type="Proteomes" id="UP000002009">
    <property type="component" value="Chromosome 5"/>
</dbReference>
<dbReference type="GeneID" id="8243773"/>
<organism evidence="3 4">
    <name type="scientific">Micromonas commoda (strain RCC299 / NOUM17 / CCMP2709)</name>
    <name type="common">Picoplanktonic green alga</name>
    <dbReference type="NCBI Taxonomy" id="296587"/>
    <lineage>
        <taxon>Eukaryota</taxon>
        <taxon>Viridiplantae</taxon>
        <taxon>Chlorophyta</taxon>
        <taxon>Mamiellophyceae</taxon>
        <taxon>Mamiellales</taxon>
        <taxon>Mamiellaceae</taxon>
        <taxon>Micromonas</taxon>
    </lineage>
</organism>
<dbReference type="SUPFAM" id="SSF48371">
    <property type="entry name" value="ARM repeat"/>
    <property type="match status" value="1"/>
</dbReference>
<dbReference type="OMA" id="WEDSHAD"/>
<reference evidence="3 4" key="1">
    <citation type="journal article" date="2009" name="Science">
        <title>Green evolution and dynamic adaptations revealed by genomes of the marine picoeukaryotes Micromonas.</title>
        <authorList>
            <person name="Worden A.Z."/>
            <person name="Lee J.H."/>
            <person name="Mock T."/>
            <person name="Rouze P."/>
            <person name="Simmons M.P."/>
            <person name="Aerts A.L."/>
            <person name="Allen A.E."/>
            <person name="Cuvelier M.L."/>
            <person name="Derelle E."/>
            <person name="Everett M.V."/>
            <person name="Foulon E."/>
            <person name="Grimwood J."/>
            <person name="Gundlach H."/>
            <person name="Henrissat B."/>
            <person name="Napoli C."/>
            <person name="McDonald S.M."/>
            <person name="Parker M.S."/>
            <person name="Rombauts S."/>
            <person name="Salamov A."/>
            <person name="Von Dassow P."/>
            <person name="Badger J.H."/>
            <person name="Coutinho P.M."/>
            <person name="Demir E."/>
            <person name="Dubchak I."/>
            <person name="Gentemann C."/>
            <person name="Eikrem W."/>
            <person name="Gready J.E."/>
            <person name="John U."/>
            <person name="Lanier W."/>
            <person name="Lindquist E.A."/>
            <person name="Lucas S."/>
            <person name="Mayer K.F."/>
            <person name="Moreau H."/>
            <person name="Not F."/>
            <person name="Otillar R."/>
            <person name="Panaud O."/>
            <person name="Pangilinan J."/>
            <person name="Paulsen I."/>
            <person name="Piegu B."/>
            <person name="Poliakov A."/>
            <person name="Robbens S."/>
            <person name="Schmutz J."/>
            <person name="Toulza E."/>
            <person name="Wyss T."/>
            <person name="Zelensky A."/>
            <person name="Zhou K."/>
            <person name="Armbrust E.V."/>
            <person name="Bhattacharya D."/>
            <person name="Goodenough U.W."/>
            <person name="Van de Peer Y."/>
            <person name="Grigoriev I.V."/>
        </authorList>
    </citation>
    <scope>NUCLEOTIDE SEQUENCE [LARGE SCALE GENOMIC DNA]</scope>
    <source>
        <strain evidence="4">RCC299 / NOUM17</strain>
    </source>
</reference>
<dbReference type="PROSITE" id="PS50092">
    <property type="entry name" value="TSP1"/>
    <property type="match status" value="1"/>
</dbReference>
<dbReference type="RefSeq" id="XP_002502104.1">
    <property type="nucleotide sequence ID" value="XM_002502058.1"/>
</dbReference>
<proteinExistence type="predicted"/>